<sequence>DVGINRILKNQADPELLKWRKEDFKKKGTTLIGDVNFLEVEPKASYITPVPGGVGPMTIAMLLKNTLKAAKMQLGLKL</sequence>
<dbReference type="EMBL" id="BARS01002158">
    <property type="protein sequence ID" value="GAF82044.1"/>
    <property type="molecule type" value="Genomic_DNA"/>
</dbReference>
<proteinExistence type="predicted"/>
<dbReference type="PANTHER" id="PTHR48099:SF5">
    <property type="entry name" value="C-1-TETRAHYDROFOLATE SYNTHASE, CYTOPLASMIC"/>
    <property type="match status" value="1"/>
</dbReference>
<dbReference type="PRINTS" id="PR00085">
    <property type="entry name" value="THFDHDRGNASE"/>
</dbReference>
<protein>
    <recommendedName>
        <fullName evidence="1">methenyltetrahydrofolate cyclohydrolase</fullName>
        <ecNumber evidence="1">3.5.4.9</ecNumber>
    </recommendedName>
</protein>
<dbReference type="EC" id="3.5.4.9" evidence="1"/>
<gene>
    <name evidence="5" type="ORF">S01H1_04043</name>
</gene>
<comment type="caution">
    <text evidence="5">The sequence shown here is derived from an EMBL/GenBank/DDBJ whole genome shotgun (WGS) entry which is preliminary data.</text>
</comment>
<dbReference type="Gene3D" id="3.40.50.720">
    <property type="entry name" value="NAD(P)-binding Rossmann-like Domain"/>
    <property type="match status" value="1"/>
</dbReference>
<dbReference type="InterPro" id="IPR020867">
    <property type="entry name" value="THF_DH/CycHdrlase_CS"/>
</dbReference>
<feature type="domain" description="Tetrahydrofolate dehydrogenase/cyclohydrolase NAD(P)-binding" evidence="4">
    <location>
        <begin position="1"/>
        <end position="73"/>
    </location>
</feature>
<dbReference type="AlphaFoldDB" id="X0SM03"/>
<dbReference type="InterPro" id="IPR036291">
    <property type="entry name" value="NAD(P)-bd_dom_sf"/>
</dbReference>
<dbReference type="Gene3D" id="3.40.50.10860">
    <property type="entry name" value="Leucine Dehydrogenase, chain A, domain 1"/>
    <property type="match status" value="1"/>
</dbReference>
<keyword evidence="3" id="KW-0560">Oxidoreductase</keyword>
<feature type="non-terminal residue" evidence="5">
    <location>
        <position position="1"/>
    </location>
</feature>
<dbReference type="GO" id="GO:0004477">
    <property type="term" value="F:methenyltetrahydrofolate cyclohydrolase activity"/>
    <property type="evidence" value="ECO:0007669"/>
    <property type="project" value="UniProtKB-EC"/>
</dbReference>
<dbReference type="InterPro" id="IPR000672">
    <property type="entry name" value="THF_DH/CycHdrlase"/>
</dbReference>
<dbReference type="InterPro" id="IPR020631">
    <property type="entry name" value="THF_DH/CycHdrlase_NAD-bd_dom"/>
</dbReference>
<evidence type="ECO:0000256" key="3">
    <source>
        <dbReference type="ARBA" id="ARBA00023002"/>
    </source>
</evidence>
<dbReference type="GO" id="GO:0035999">
    <property type="term" value="P:tetrahydrofolate interconversion"/>
    <property type="evidence" value="ECO:0007669"/>
    <property type="project" value="TreeGrafter"/>
</dbReference>
<evidence type="ECO:0000313" key="5">
    <source>
        <dbReference type="EMBL" id="GAF82044.1"/>
    </source>
</evidence>
<dbReference type="GO" id="GO:0004488">
    <property type="term" value="F:methylenetetrahydrofolate dehydrogenase (NADP+) activity"/>
    <property type="evidence" value="ECO:0007669"/>
    <property type="project" value="InterPro"/>
</dbReference>
<evidence type="ECO:0000256" key="1">
    <source>
        <dbReference type="ARBA" id="ARBA00012776"/>
    </source>
</evidence>
<dbReference type="PROSITE" id="PS00767">
    <property type="entry name" value="THF_DHG_CYH_2"/>
    <property type="match status" value="1"/>
</dbReference>
<dbReference type="SUPFAM" id="SSF51735">
    <property type="entry name" value="NAD(P)-binding Rossmann-fold domains"/>
    <property type="match status" value="1"/>
</dbReference>
<accession>X0SM03</accession>
<name>X0SM03_9ZZZZ</name>
<evidence type="ECO:0000256" key="2">
    <source>
        <dbReference type="ARBA" id="ARBA00022801"/>
    </source>
</evidence>
<evidence type="ECO:0000259" key="4">
    <source>
        <dbReference type="Pfam" id="PF02882"/>
    </source>
</evidence>
<dbReference type="Pfam" id="PF02882">
    <property type="entry name" value="THF_DHG_CYH_C"/>
    <property type="match status" value="1"/>
</dbReference>
<dbReference type="PANTHER" id="PTHR48099">
    <property type="entry name" value="C-1-TETRAHYDROFOLATE SYNTHASE, CYTOPLASMIC-RELATED"/>
    <property type="match status" value="1"/>
</dbReference>
<keyword evidence="2" id="KW-0378">Hydrolase</keyword>
<organism evidence="5">
    <name type="scientific">marine sediment metagenome</name>
    <dbReference type="NCBI Taxonomy" id="412755"/>
    <lineage>
        <taxon>unclassified sequences</taxon>
        <taxon>metagenomes</taxon>
        <taxon>ecological metagenomes</taxon>
    </lineage>
</organism>
<reference evidence="5" key="1">
    <citation type="journal article" date="2014" name="Front. Microbiol.">
        <title>High frequency of phylogenetically diverse reductive dehalogenase-homologous genes in deep subseafloor sedimentary metagenomes.</title>
        <authorList>
            <person name="Kawai M."/>
            <person name="Futagami T."/>
            <person name="Toyoda A."/>
            <person name="Takaki Y."/>
            <person name="Nishi S."/>
            <person name="Hori S."/>
            <person name="Arai W."/>
            <person name="Tsubouchi T."/>
            <person name="Morono Y."/>
            <person name="Uchiyama I."/>
            <person name="Ito T."/>
            <person name="Fujiyama A."/>
            <person name="Inagaki F."/>
            <person name="Takami H."/>
        </authorList>
    </citation>
    <scope>NUCLEOTIDE SEQUENCE</scope>
    <source>
        <strain evidence="5">Expedition CK06-06</strain>
    </source>
</reference>
<dbReference type="GO" id="GO:0005829">
    <property type="term" value="C:cytosol"/>
    <property type="evidence" value="ECO:0007669"/>
    <property type="project" value="TreeGrafter"/>
</dbReference>